<keyword evidence="2" id="KW-1185">Reference proteome</keyword>
<dbReference type="Proteomes" id="UP000625316">
    <property type="component" value="Unassembled WGS sequence"/>
</dbReference>
<evidence type="ECO:0000313" key="2">
    <source>
        <dbReference type="Proteomes" id="UP000625316"/>
    </source>
</evidence>
<comment type="caution">
    <text evidence="1">The sequence shown here is derived from an EMBL/GenBank/DDBJ whole genome shotgun (WGS) entry which is preliminary data.</text>
</comment>
<dbReference type="AlphaFoldDB" id="A0A928VKR9"/>
<dbReference type="RefSeq" id="WP_264324361.1">
    <property type="nucleotide sequence ID" value="NZ_JADEXQ010000017.1"/>
</dbReference>
<accession>A0A928VKR9</accession>
<gene>
    <name evidence="1" type="ORF">IQ266_07170</name>
</gene>
<dbReference type="EMBL" id="JADEXQ010000017">
    <property type="protein sequence ID" value="MBE9029543.1"/>
    <property type="molecule type" value="Genomic_DNA"/>
</dbReference>
<proteinExistence type="predicted"/>
<evidence type="ECO:0000313" key="1">
    <source>
        <dbReference type="EMBL" id="MBE9029543.1"/>
    </source>
</evidence>
<name>A0A928VKR9_9CYAN</name>
<sequence length="142" mass="15852">MNKHKVVNRFMSALTHWYSLDDISCAASTPLPIAGIDSGYFWSIILTKRYYSCEEKISQGKSLYLYPNNIFHLQEKLNPLQYAASRHQPAAPRKTPGPLKFCVGSSSLPPGIGLGNESVENIRLVAGIIEKFQHIDGRMGRS</sequence>
<reference evidence="1" key="1">
    <citation type="submission" date="2020-10" db="EMBL/GenBank/DDBJ databases">
        <authorList>
            <person name="Castelo-Branco R."/>
            <person name="Eusebio N."/>
            <person name="Adriana R."/>
            <person name="Vieira A."/>
            <person name="Brugerolle De Fraissinette N."/>
            <person name="Rezende De Castro R."/>
            <person name="Schneider M.P."/>
            <person name="Vasconcelos V."/>
            <person name="Leao P.N."/>
        </authorList>
    </citation>
    <scope>NUCLEOTIDE SEQUENCE</scope>
    <source>
        <strain evidence="1">LEGE 11480</strain>
    </source>
</reference>
<organism evidence="1 2">
    <name type="scientific">Romeriopsis navalis LEGE 11480</name>
    <dbReference type="NCBI Taxonomy" id="2777977"/>
    <lineage>
        <taxon>Bacteria</taxon>
        <taxon>Bacillati</taxon>
        <taxon>Cyanobacteriota</taxon>
        <taxon>Cyanophyceae</taxon>
        <taxon>Leptolyngbyales</taxon>
        <taxon>Leptolyngbyaceae</taxon>
        <taxon>Romeriopsis</taxon>
        <taxon>Romeriopsis navalis</taxon>
    </lineage>
</organism>
<protein>
    <submittedName>
        <fullName evidence="1">Uncharacterized protein</fullName>
    </submittedName>
</protein>